<dbReference type="Gene3D" id="2.20.28.290">
    <property type="match status" value="1"/>
</dbReference>
<keyword evidence="3 9" id="KW-0436">Ligase</keyword>
<feature type="domain" description="Methionyl/Valyl/Leucyl/Isoleucyl-tRNA synthetase anticodon-binding" evidence="12">
    <location>
        <begin position="722"/>
        <end position="842"/>
    </location>
</feature>
<dbReference type="PANTHER" id="PTHR43740:SF2">
    <property type="entry name" value="LEUCINE--TRNA LIGASE, MITOCHONDRIAL"/>
    <property type="match status" value="1"/>
</dbReference>
<dbReference type="Gene3D" id="3.10.20.590">
    <property type="match status" value="1"/>
</dbReference>
<evidence type="ECO:0000259" key="13">
    <source>
        <dbReference type="Pfam" id="PF09334"/>
    </source>
</evidence>
<dbReference type="STRING" id="38323.BM1374165_01596"/>
<dbReference type="Proteomes" id="UP000019801">
    <property type="component" value="Chromosome I"/>
</dbReference>
<dbReference type="EC" id="6.1.1.4" evidence="9"/>
<name>X5M562_BARHN</name>
<dbReference type="GO" id="GO:0002161">
    <property type="term" value="F:aminoacyl-tRNA deacylase activity"/>
    <property type="evidence" value="ECO:0007669"/>
    <property type="project" value="InterPro"/>
</dbReference>
<feature type="domain" description="Methionyl/Leucyl tRNA synthetase" evidence="13">
    <location>
        <begin position="44"/>
        <end position="178"/>
    </location>
</feature>
<dbReference type="PATRIC" id="fig|38323.3.peg.1767"/>
<evidence type="ECO:0000259" key="11">
    <source>
        <dbReference type="Pfam" id="PF00133"/>
    </source>
</evidence>
<organism evidence="15 16">
    <name type="scientific">Bartonella henselae</name>
    <name type="common">Rochalimaea henselae</name>
    <dbReference type="NCBI Taxonomy" id="38323"/>
    <lineage>
        <taxon>Bacteria</taxon>
        <taxon>Pseudomonadati</taxon>
        <taxon>Pseudomonadota</taxon>
        <taxon>Alphaproteobacteria</taxon>
        <taxon>Hyphomicrobiales</taxon>
        <taxon>Bartonellaceae</taxon>
        <taxon>Bartonella</taxon>
    </lineage>
</organism>
<dbReference type="PANTHER" id="PTHR43740">
    <property type="entry name" value="LEUCYL-TRNA SYNTHETASE"/>
    <property type="match status" value="1"/>
</dbReference>
<dbReference type="CDD" id="cd07958">
    <property type="entry name" value="Anticodon_Ia_Leu_BEm"/>
    <property type="match status" value="1"/>
</dbReference>
<keyword evidence="5 9" id="KW-0067">ATP-binding</keyword>
<comment type="subcellular location">
    <subcellularLocation>
        <location evidence="9">Cytoplasm</location>
    </subcellularLocation>
</comment>
<feature type="short sequence motif" description="'KMSKS' region" evidence="9">
    <location>
        <begin position="638"/>
        <end position="642"/>
    </location>
</feature>
<evidence type="ECO:0000313" key="16">
    <source>
        <dbReference type="Proteomes" id="UP000019801"/>
    </source>
</evidence>
<evidence type="ECO:0000256" key="3">
    <source>
        <dbReference type="ARBA" id="ARBA00022598"/>
    </source>
</evidence>
<evidence type="ECO:0000259" key="12">
    <source>
        <dbReference type="Pfam" id="PF08264"/>
    </source>
</evidence>
<dbReference type="SUPFAM" id="SSF50677">
    <property type="entry name" value="ValRS/IleRS/LeuRS editing domain"/>
    <property type="match status" value="1"/>
</dbReference>
<feature type="domain" description="Aminoacyl-tRNA synthetase class Ia" evidence="11">
    <location>
        <begin position="441"/>
        <end position="597"/>
    </location>
</feature>
<keyword evidence="4 9" id="KW-0547">Nucleotide-binding</keyword>
<feature type="binding site" evidence="9">
    <location>
        <position position="641"/>
    </location>
    <ligand>
        <name>ATP</name>
        <dbReference type="ChEBI" id="CHEBI:30616"/>
    </ligand>
</feature>
<dbReference type="RefSeq" id="WP_038488608.1">
    <property type="nucleotide sequence ID" value="NZ_CACVBD010000003.1"/>
</dbReference>
<evidence type="ECO:0000256" key="6">
    <source>
        <dbReference type="ARBA" id="ARBA00022917"/>
    </source>
</evidence>
<keyword evidence="6 9" id="KW-0648">Protein biosynthesis</keyword>
<dbReference type="PRINTS" id="PR00985">
    <property type="entry name" value="TRNASYNTHLEU"/>
</dbReference>
<gene>
    <name evidence="9 15" type="primary">leuS</name>
    <name evidence="15" type="ORF">BM1374165_01596</name>
</gene>
<dbReference type="InterPro" id="IPR013155">
    <property type="entry name" value="M/V/L/I-tRNA-synth_anticd-bd"/>
</dbReference>
<evidence type="ECO:0000256" key="8">
    <source>
        <dbReference type="ARBA" id="ARBA00047469"/>
    </source>
</evidence>
<dbReference type="InterPro" id="IPR014729">
    <property type="entry name" value="Rossmann-like_a/b/a_fold"/>
</dbReference>
<dbReference type="InterPro" id="IPR002302">
    <property type="entry name" value="Leu-tRNA-ligase"/>
</dbReference>
<evidence type="ECO:0000256" key="10">
    <source>
        <dbReference type="RuleBase" id="RU363035"/>
    </source>
</evidence>
<dbReference type="GO" id="GO:0005829">
    <property type="term" value="C:cytosol"/>
    <property type="evidence" value="ECO:0007669"/>
    <property type="project" value="TreeGrafter"/>
</dbReference>
<dbReference type="InterPro" id="IPR002300">
    <property type="entry name" value="aa-tRNA-synth_Ia"/>
</dbReference>
<sequence length="880" mass="100057">MTIEHYNLGERYNPRACERKWQAIWDEKKIFQTVQEDRREKYYVLEMFPYPSGRIHMGHVRNYAMGDVVARYKRAKGFNVLHPMGWDAFGMPAENAAMQNKVHPKTWTYQNIAVMRGQLKQLGLSVDWSREFATCDVDYYHRQQMLFLDFYQKGLVARKVAKVNWDPVDQTVLANEQVVDGRGWRSGALVEQRELTQWFFKISDFSEDLLAGLEELEQWPEKVRIMQKNWIGKSQGLLIRWALKSTEEADEVCKSFDEVVCYSTRPDTLFGASFLALSVDHPLAQALAQKDKALEFFIENCRSGGTTTAALETAEKQGFRTSLVAVHPFDVAVHIPVYIANFVLMDYGTGAVFGCPAHDQRDFDFARKYDLPVQPVVLPSGVEREDFAITETPYLGDGVMINSSFLDGLTPQQAFEEVARRLEGQMLNGKPQAEKTVQFRLRDWGISRQRYWGCPIPMIHCTSCGVVPVPRADLPVVLPDDVTFEQPGNPLVCHETWKSVACPVCGQSAKRETDTMDTFVDSSWYYARFTAPFAQEPVDKKATTEWLPVQQYIGGIEHAILHLLYARFFTRAMKSMGYVTVDEPFKGLFTQGMVVHETYRDEKDWVSPEEISIVEKDGKRQAYKLTDQSEVTIGSIEKMSKSKKNVVDPDDIIASYGADTVRWFVLSDSPPERDVIWTESGVEGAHRFVQRVWRCVALSAPVLRDVAPCAGKQEAALQLSKVAHRTLYAVEDDLEKFAFNRAIARLYEFLNIMAPLLNRIENVEDEMKAALRQAMDFFLAMIAPIMPHLAEECHAALGEKTLISELAWPVCDRALTVEECYTLPVQINGRKRGEVTVAATASEAMIEEAVLALDFVKVHLVKKPVKKMIIVPQRIVNVVL</sequence>
<protein>
    <recommendedName>
        <fullName evidence="9">Leucine--tRNA ligase</fullName>
        <ecNumber evidence="9">6.1.1.4</ecNumber>
    </recommendedName>
    <alternativeName>
        <fullName evidence="9">Leucyl-tRNA synthetase</fullName>
        <shortName evidence="9">LeuRS</shortName>
    </alternativeName>
</protein>
<dbReference type="EMBL" id="HG969191">
    <property type="protein sequence ID" value="CDO47569.1"/>
    <property type="molecule type" value="Genomic_DNA"/>
</dbReference>
<dbReference type="InterPro" id="IPR025709">
    <property type="entry name" value="Leu_tRNA-synth_edit"/>
</dbReference>
<dbReference type="Gene3D" id="3.90.740.10">
    <property type="entry name" value="Valyl/Leucyl/Isoleucyl-tRNA synthetase, editing domain"/>
    <property type="match status" value="1"/>
</dbReference>
<dbReference type="FunFam" id="3.40.50.620:FF:000003">
    <property type="entry name" value="Leucine--tRNA ligase"/>
    <property type="match status" value="1"/>
</dbReference>
<dbReference type="Pfam" id="PF09334">
    <property type="entry name" value="tRNA-synt_1g"/>
    <property type="match status" value="1"/>
</dbReference>
<keyword evidence="7 9" id="KW-0030">Aminoacyl-tRNA synthetase</keyword>
<evidence type="ECO:0000256" key="5">
    <source>
        <dbReference type="ARBA" id="ARBA00022840"/>
    </source>
</evidence>
<dbReference type="InterPro" id="IPR001412">
    <property type="entry name" value="aa-tRNA-synth_I_CS"/>
</dbReference>
<dbReference type="PROSITE" id="PS00178">
    <property type="entry name" value="AA_TRNA_LIGASE_I"/>
    <property type="match status" value="1"/>
</dbReference>
<feature type="domain" description="Aminoacyl-tRNA synthetase class Ia" evidence="11">
    <location>
        <begin position="637"/>
        <end position="676"/>
    </location>
</feature>
<dbReference type="KEGG" id="bhs:BM1374165_01596"/>
<evidence type="ECO:0000256" key="9">
    <source>
        <dbReference type="HAMAP-Rule" id="MF_00049"/>
    </source>
</evidence>
<dbReference type="SUPFAM" id="SSF47323">
    <property type="entry name" value="Anticodon-binding domain of a subclass of class I aminoacyl-tRNA synthetases"/>
    <property type="match status" value="1"/>
</dbReference>
<evidence type="ECO:0000256" key="2">
    <source>
        <dbReference type="ARBA" id="ARBA00022490"/>
    </source>
</evidence>
<dbReference type="Gene3D" id="3.40.50.620">
    <property type="entry name" value="HUPs"/>
    <property type="match status" value="2"/>
</dbReference>
<evidence type="ECO:0000256" key="1">
    <source>
        <dbReference type="ARBA" id="ARBA00005594"/>
    </source>
</evidence>
<comment type="similarity">
    <text evidence="1 9 10">Belongs to the class-I aminoacyl-tRNA synthetase family.</text>
</comment>
<dbReference type="Gene3D" id="1.10.730.10">
    <property type="entry name" value="Isoleucyl-tRNA Synthetase, Domain 1"/>
    <property type="match status" value="1"/>
</dbReference>
<dbReference type="InterPro" id="IPR015413">
    <property type="entry name" value="Methionyl/Leucyl_tRNA_Synth"/>
</dbReference>
<dbReference type="Pfam" id="PF00133">
    <property type="entry name" value="tRNA-synt_1"/>
    <property type="match status" value="2"/>
</dbReference>
<dbReference type="InterPro" id="IPR009008">
    <property type="entry name" value="Val/Leu/Ile-tRNA-synth_edit"/>
</dbReference>
<feature type="short sequence motif" description="'HIGH' region" evidence="9">
    <location>
        <begin position="49"/>
        <end position="59"/>
    </location>
</feature>
<dbReference type="SUPFAM" id="SSF52374">
    <property type="entry name" value="Nucleotidylyl transferase"/>
    <property type="match status" value="1"/>
</dbReference>
<dbReference type="FunFam" id="1.10.730.10:FF:000002">
    <property type="entry name" value="Leucine--tRNA ligase"/>
    <property type="match status" value="1"/>
</dbReference>
<comment type="catalytic activity">
    <reaction evidence="8 9">
        <text>tRNA(Leu) + L-leucine + ATP = L-leucyl-tRNA(Leu) + AMP + diphosphate</text>
        <dbReference type="Rhea" id="RHEA:11688"/>
        <dbReference type="Rhea" id="RHEA-COMP:9613"/>
        <dbReference type="Rhea" id="RHEA-COMP:9622"/>
        <dbReference type="ChEBI" id="CHEBI:30616"/>
        <dbReference type="ChEBI" id="CHEBI:33019"/>
        <dbReference type="ChEBI" id="CHEBI:57427"/>
        <dbReference type="ChEBI" id="CHEBI:78442"/>
        <dbReference type="ChEBI" id="CHEBI:78494"/>
        <dbReference type="ChEBI" id="CHEBI:456215"/>
        <dbReference type="EC" id="6.1.1.4"/>
    </reaction>
</comment>
<evidence type="ECO:0000313" key="15">
    <source>
        <dbReference type="EMBL" id="CDO47569.1"/>
    </source>
</evidence>
<dbReference type="NCBIfam" id="TIGR00396">
    <property type="entry name" value="leuS_bact"/>
    <property type="match status" value="1"/>
</dbReference>
<dbReference type="InterPro" id="IPR009080">
    <property type="entry name" value="tRNAsynth_Ia_anticodon-bd"/>
</dbReference>
<dbReference type="HAMAP" id="MF_00049_B">
    <property type="entry name" value="Leu_tRNA_synth_B"/>
    <property type="match status" value="1"/>
</dbReference>
<dbReference type="AlphaFoldDB" id="X5M562"/>
<feature type="domain" description="Leucyl-tRNA synthetase editing" evidence="14">
    <location>
        <begin position="228"/>
        <end position="422"/>
    </location>
</feature>
<dbReference type="CDD" id="cd00812">
    <property type="entry name" value="LeuRS_core"/>
    <property type="match status" value="1"/>
</dbReference>
<dbReference type="GO" id="GO:0005524">
    <property type="term" value="F:ATP binding"/>
    <property type="evidence" value="ECO:0007669"/>
    <property type="project" value="UniProtKB-UniRule"/>
</dbReference>
<accession>X5M562</accession>
<dbReference type="GO" id="GO:0006429">
    <property type="term" value="P:leucyl-tRNA aminoacylation"/>
    <property type="evidence" value="ECO:0007669"/>
    <property type="project" value="UniProtKB-UniRule"/>
</dbReference>
<dbReference type="KEGG" id="bhn:PRJBM_01523"/>
<evidence type="ECO:0000256" key="4">
    <source>
        <dbReference type="ARBA" id="ARBA00022741"/>
    </source>
</evidence>
<dbReference type="Pfam" id="PF08264">
    <property type="entry name" value="Anticodon_1"/>
    <property type="match status" value="1"/>
</dbReference>
<proteinExistence type="inferred from homology"/>
<reference evidence="16" key="1">
    <citation type="submission" date="2013-11" db="EMBL/GenBank/DDBJ databases">
        <title>Genome sequencing of Bartonella spp. isolated from human blood.</title>
        <authorList>
            <person name="Raoult D."/>
        </authorList>
    </citation>
    <scope>NUCLEOTIDE SEQUENCE</scope>
    <source>
        <strain evidence="16">BM1374165</strain>
    </source>
</reference>
<keyword evidence="2 9" id="KW-0963">Cytoplasm</keyword>
<evidence type="ECO:0000259" key="14">
    <source>
        <dbReference type="Pfam" id="PF13603"/>
    </source>
</evidence>
<dbReference type="GO" id="GO:0004823">
    <property type="term" value="F:leucine-tRNA ligase activity"/>
    <property type="evidence" value="ECO:0007669"/>
    <property type="project" value="UniProtKB-UniRule"/>
</dbReference>
<dbReference type="Pfam" id="PF13603">
    <property type="entry name" value="tRNA-synt_1_2"/>
    <property type="match status" value="1"/>
</dbReference>
<evidence type="ECO:0000256" key="7">
    <source>
        <dbReference type="ARBA" id="ARBA00023146"/>
    </source>
</evidence>